<dbReference type="InterPro" id="IPR030395">
    <property type="entry name" value="GP_PDE_dom"/>
</dbReference>
<dbReference type="RefSeq" id="WP_379530057.1">
    <property type="nucleotide sequence ID" value="NZ_JBHSBI010000011.1"/>
</dbReference>
<dbReference type="PANTHER" id="PTHR46211:SF1">
    <property type="entry name" value="GLYCEROPHOSPHODIESTER PHOSPHODIESTERASE, CYTOPLASMIC"/>
    <property type="match status" value="1"/>
</dbReference>
<protein>
    <submittedName>
        <fullName evidence="2">Glycerophosphodiester phosphodiesterase</fullName>
    </submittedName>
</protein>
<evidence type="ECO:0000313" key="3">
    <source>
        <dbReference type="Proteomes" id="UP001595851"/>
    </source>
</evidence>
<proteinExistence type="predicted"/>
<dbReference type="SUPFAM" id="SSF51695">
    <property type="entry name" value="PLC-like phosphodiesterases"/>
    <property type="match status" value="1"/>
</dbReference>
<gene>
    <name evidence="2" type="ORF">ACFOY2_22590</name>
</gene>
<dbReference type="EMBL" id="JBHSBI010000011">
    <property type="protein sequence ID" value="MFC4010033.1"/>
    <property type="molecule type" value="Genomic_DNA"/>
</dbReference>
<sequence length="254" mass="27964">MVFSLVLPVFVLTGPTLPAGAASGRCRVPALIAHRGYPPSGSENTLTSLRRAVAAGAHRLEIDIRFSRDHHPVLMHDATVDRTTDGSGRVAALTLARLRALRGADRLPPPTLDEALKLLRGHVTQVLIDLKVVPDSADRRRLAAAYARHRAYRWAPLMSFQPEALKRMVLPPRSRGLLARSAPPPSLARRYAFVAVRDDQLTRSRVRAYQAAGVPVYAWTPNTYSAWRRLARDGVDGIVTDKSVGYRKWAGTIC</sequence>
<dbReference type="Gene3D" id="3.20.20.190">
    <property type="entry name" value="Phosphatidylinositol (PI) phosphodiesterase"/>
    <property type="match status" value="1"/>
</dbReference>
<name>A0ABV8G8E7_9ACTN</name>
<feature type="domain" description="GP-PDE" evidence="1">
    <location>
        <begin position="29"/>
        <end position="250"/>
    </location>
</feature>
<accession>A0ABV8G8E7</accession>
<evidence type="ECO:0000313" key="2">
    <source>
        <dbReference type="EMBL" id="MFC4010033.1"/>
    </source>
</evidence>
<dbReference type="PANTHER" id="PTHR46211">
    <property type="entry name" value="GLYCEROPHOSPHORYL DIESTER PHOSPHODIESTERASE"/>
    <property type="match status" value="1"/>
</dbReference>
<organism evidence="2 3">
    <name type="scientific">Nonomuraea purpurea</name>
    <dbReference type="NCBI Taxonomy" id="1849276"/>
    <lineage>
        <taxon>Bacteria</taxon>
        <taxon>Bacillati</taxon>
        <taxon>Actinomycetota</taxon>
        <taxon>Actinomycetes</taxon>
        <taxon>Streptosporangiales</taxon>
        <taxon>Streptosporangiaceae</taxon>
        <taxon>Nonomuraea</taxon>
    </lineage>
</organism>
<reference evidence="3" key="1">
    <citation type="journal article" date="2019" name="Int. J. Syst. Evol. Microbiol.">
        <title>The Global Catalogue of Microorganisms (GCM) 10K type strain sequencing project: providing services to taxonomists for standard genome sequencing and annotation.</title>
        <authorList>
            <consortium name="The Broad Institute Genomics Platform"/>
            <consortium name="The Broad Institute Genome Sequencing Center for Infectious Disease"/>
            <person name="Wu L."/>
            <person name="Ma J."/>
        </authorList>
    </citation>
    <scope>NUCLEOTIDE SEQUENCE [LARGE SCALE GENOMIC DNA]</scope>
    <source>
        <strain evidence="3">TBRC 1276</strain>
    </source>
</reference>
<evidence type="ECO:0000259" key="1">
    <source>
        <dbReference type="PROSITE" id="PS51704"/>
    </source>
</evidence>
<dbReference type="PROSITE" id="PS51704">
    <property type="entry name" value="GP_PDE"/>
    <property type="match status" value="1"/>
</dbReference>
<keyword evidence="3" id="KW-1185">Reference proteome</keyword>
<comment type="caution">
    <text evidence="2">The sequence shown here is derived from an EMBL/GenBank/DDBJ whole genome shotgun (WGS) entry which is preliminary data.</text>
</comment>
<dbReference type="InterPro" id="IPR017946">
    <property type="entry name" value="PLC-like_Pdiesterase_TIM-brl"/>
</dbReference>
<dbReference type="Pfam" id="PF03009">
    <property type="entry name" value="GDPD"/>
    <property type="match status" value="1"/>
</dbReference>
<dbReference type="Proteomes" id="UP001595851">
    <property type="component" value="Unassembled WGS sequence"/>
</dbReference>